<dbReference type="AlphaFoldDB" id="A0A9D2FVF5"/>
<protein>
    <submittedName>
        <fullName evidence="1">Uncharacterized protein</fullName>
    </submittedName>
</protein>
<organism evidence="1 2">
    <name type="scientific">Candidatus Streptococcus faecavium</name>
    <dbReference type="NCBI Taxonomy" id="2838763"/>
    <lineage>
        <taxon>Bacteria</taxon>
        <taxon>Bacillati</taxon>
        <taxon>Bacillota</taxon>
        <taxon>Bacilli</taxon>
        <taxon>Lactobacillales</taxon>
        <taxon>Streptococcaceae</taxon>
        <taxon>Streptococcus</taxon>
    </lineage>
</organism>
<gene>
    <name evidence="1" type="ORF">H9965_06975</name>
</gene>
<reference evidence="1" key="1">
    <citation type="journal article" date="2021" name="PeerJ">
        <title>Extensive microbial diversity within the chicken gut microbiome revealed by metagenomics and culture.</title>
        <authorList>
            <person name="Gilroy R."/>
            <person name="Ravi A."/>
            <person name="Getino M."/>
            <person name="Pursley I."/>
            <person name="Horton D.L."/>
            <person name="Alikhan N.F."/>
            <person name="Baker D."/>
            <person name="Gharbi K."/>
            <person name="Hall N."/>
            <person name="Watson M."/>
            <person name="Adriaenssens E.M."/>
            <person name="Foster-Nyarko E."/>
            <person name="Jarju S."/>
            <person name="Secka A."/>
            <person name="Antonio M."/>
            <person name="Oren A."/>
            <person name="Chaudhuri R.R."/>
            <person name="La Ragione R."/>
            <person name="Hildebrand F."/>
            <person name="Pallen M.J."/>
        </authorList>
    </citation>
    <scope>NUCLEOTIDE SEQUENCE</scope>
    <source>
        <strain evidence="1">ChiBcolR9-63</strain>
    </source>
</reference>
<evidence type="ECO:0000313" key="1">
    <source>
        <dbReference type="EMBL" id="HIZ68173.1"/>
    </source>
</evidence>
<dbReference type="EMBL" id="DXBD01000048">
    <property type="protein sequence ID" value="HIZ68173.1"/>
    <property type="molecule type" value="Genomic_DNA"/>
</dbReference>
<comment type="caution">
    <text evidence="1">The sequence shown here is derived from an EMBL/GenBank/DDBJ whole genome shotgun (WGS) entry which is preliminary data.</text>
</comment>
<name>A0A9D2FVF5_9STRE</name>
<evidence type="ECO:0000313" key="2">
    <source>
        <dbReference type="Proteomes" id="UP000824058"/>
    </source>
</evidence>
<accession>A0A9D2FVF5</accession>
<proteinExistence type="predicted"/>
<sequence>MSWSVSSFFIMNESGKSEFTVLAFPNQEIKGEDIKGFLEEKAKKAV</sequence>
<reference evidence="1" key="2">
    <citation type="submission" date="2021-04" db="EMBL/GenBank/DDBJ databases">
        <authorList>
            <person name="Gilroy R."/>
        </authorList>
    </citation>
    <scope>NUCLEOTIDE SEQUENCE</scope>
    <source>
        <strain evidence="1">ChiBcolR9-63</strain>
    </source>
</reference>
<dbReference type="Proteomes" id="UP000824058">
    <property type="component" value="Unassembled WGS sequence"/>
</dbReference>